<accession>A0A0S7BHV1</accession>
<evidence type="ECO:0000313" key="5">
    <source>
        <dbReference type="EMBL" id="GAP14179.1"/>
    </source>
</evidence>
<dbReference type="GO" id="GO:0046872">
    <property type="term" value="F:metal ion binding"/>
    <property type="evidence" value="ECO:0007669"/>
    <property type="project" value="UniProtKB-KW"/>
</dbReference>
<evidence type="ECO:0000256" key="2">
    <source>
        <dbReference type="ARBA" id="ARBA00022801"/>
    </source>
</evidence>
<dbReference type="EMBL" id="DF967972">
    <property type="protein sequence ID" value="GAP14179.1"/>
    <property type="molecule type" value="Genomic_DNA"/>
</dbReference>
<evidence type="ECO:0000313" key="6">
    <source>
        <dbReference type="Proteomes" id="UP000055060"/>
    </source>
</evidence>
<gene>
    <name evidence="5" type="ORF">LARV_01945</name>
</gene>
<feature type="domain" description="Amidohydrolase-related" evidence="4">
    <location>
        <begin position="103"/>
        <end position="478"/>
    </location>
</feature>
<keyword evidence="3" id="KW-0862">Zinc</keyword>
<reference evidence="5" key="1">
    <citation type="submission" date="2015-07" db="EMBL/GenBank/DDBJ databases">
        <title>Draft Genome Sequences of Anaerolinea thermolimosa IMO-1, Bellilinea caldifistulae GOMI-1, Leptolinea tardivitalis YMTK-2, Levilinea saccharolytica KIBI-1,Longilinea arvoryzae KOME-1, Previously Described as Members of the Anaerolineaceae (Chloroflexi).</title>
        <authorList>
            <person name="Sekiguchi Y."/>
            <person name="Ohashi A."/>
            <person name="Matsuura N."/>
            <person name="Tourlousse M.D."/>
        </authorList>
    </citation>
    <scope>NUCLEOTIDE SEQUENCE [LARGE SCALE GENOMIC DNA]</scope>
    <source>
        <strain evidence="5">KOME-1</strain>
    </source>
</reference>
<dbReference type="SUPFAM" id="SSF51556">
    <property type="entry name" value="Metallo-dependent hydrolases"/>
    <property type="match status" value="1"/>
</dbReference>
<dbReference type="STRING" id="360412.LARV_01945"/>
<dbReference type="PANTHER" id="PTHR43794:SF11">
    <property type="entry name" value="AMIDOHYDROLASE-RELATED DOMAIN-CONTAINING PROTEIN"/>
    <property type="match status" value="1"/>
</dbReference>
<evidence type="ECO:0000259" key="4">
    <source>
        <dbReference type="Pfam" id="PF01979"/>
    </source>
</evidence>
<sequence length="506" mass="54387">MVLNCRTSDKNHVVRQLTFQEFVGTLILLSHPIRQIPSVRLQTPETMTTLLVKNASVLVTMDGQRREISGGGLFIRDGFIEKVGASQDLPQTADEVLDLKGHIVLPGLINTHHHFYQTLTRAVPAAQDANLFGWLKTLYPIWARMTPEDIFTSTQTALAELALSGCTTASDHLYLFPNGSKLDDEIAGAREVGLRLHASRGSMSLGESQGGLPPDSVVDSEAHILEDSARLIETYHDPKAGSMLQIVLAPCSPFSVTTELMKKSAELARHYGVHLHTHLAETQDEEQFCLQMFGYRPVPYMQSVNWIGPDVWFAHSVHVSEEEIQLYAHTGCGVAHCPSSNMRLASGIAPVLRYRAAGVNVGLGVDGSASNDGSHLLGEARQAMLLSRIGAGVAGASLSGAGAPPLMTARQALELATRGGATVLGRNDLGSLEPGKCADFFAIDLNRLDYAGALHDPVAAVVFCAPQRVDVSVVGGKVIIRGGELLTVDVPALVQRHNQAARRLVG</sequence>
<dbReference type="InterPro" id="IPR011059">
    <property type="entry name" value="Metal-dep_hydrolase_composite"/>
</dbReference>
<evidence type="ECO:0000256" key="1">
    <source>
        <dbReference type="ARBA" id="ARBA00022723"/>
    </source>
</evidence>
<keyword evidence="1" id="KW-0479">Metal-binding</keyword>
<name>A0A0S7BHV1_9CHLR</name>
<protein>
    <submittedName>
        <fullName evidence="5">Cytosine deaminase</fullName>
    </submittedName>
</protein>
<dbReference type="Proteomes" id="UP000055060">
    <property type="component" value="Unassembled WGS sequence"/>
</dbReference>
<dbReference type="NCBIfam" id="NF006055">
    <property type="entry name" value="PRK08203.1"/>
    <property type="match status" value="1"/>
</dbReference>
<dbReference type="SUPFAM" id="SSF51338">
    <property type="entry name" value="Composite domain of metallo-dependent hydrolases"/>
    <property type="match status" value="1"/>
</dbReference>
<dbReference type="InterPro" id="IPR032466">
    <property type="entry name" value="Metal_Hydrolase"/>
</dbReference>
<dbReference type="GO" id="GO:0016814">
    <property type="term" value="F:hydrolase activity, acting on carbon-nitrogen (but not peptide) bonds, in cyclic amidines"/>
    <property type="evidence" value="ECO:0007669"/>
    <property type="project" value="UniProtKB-ARBA"/>
</dbReference>
<evidence type="ECO:0000256" key="3">
    <source>
        <dbReference type="ARBA" id="ARBA00022833"/>
    </source>
</evidence>
<keyword evidence="2" id="KW-0378">Hydrolase</keyword>
<dbReference type="FunFam" id="3.20.20.140:FF:000014">
    <property type="entry name" value="5-methylthioadenosine/S-adenosylhomocysteine deaminase"/>
    <property type="match status" value="1"/>
</dbReference>
<dbReference type="InterPro" id="IPR006680">
    <property type="entry name" value="Amidohydro-rel"/>
</dbReference>
<dbReference type="PANTHER" id="PTHR43794">
    <property type="entry name" value="AMINOHYDROLASE SSNA-RELATED"/>
    <property type="match status" value="1"/>
</dbReference>
<organism evidence="5">
    <name type="scientific">Longilinea arvoryzae</name>
    <dbReference type="NCBI Taxonomy" id="360412"/>
    <lineage>
        <taxon>Bacteria</taxon>
        <taxon>Bacillati</taxon>
        <taxon>Chloroflexota</taxon>
        <taxon>Anaerolineae</taxon>
        <taxon>Anaerolineales</taxon>
        <taxon>Anaerolineaceae</taxon>
        <taxon>Longilinea</taxon>
    </lineage>
</organism>
<dbReference type="AlphaFoldDB" id="A0A0S7BHV1"/>
<dbReference type="GO" id="GO:0019239">
    <property type="term" value="F:deaminase activity"/>
    <property type="evidence" value="ECO:0007669"/>
    <property type="project" value="UniProtKB-ARBA"/>
</dbReference>
<proteinExistence type="predicted"/>
<dbReference type="CDD" id="cd01298">
    <property type="entry name" value="ATZ_TRZ_like"/>
    <property type="match status" value="1"/>
</dbReference>
<dbReference type="Pfam" id="PF01979">
    <property type="entry name" value="Amidohydro_1"/>
    <property type="match status" value="1"/>
</dbReference>
<dbReference type="Gene3D" id="2.30.40.10">
    <property type="entry name" value="Urease, subunit C, domain 1"/>
    <property type="match status" value="1"/>
</dbReference>
<dbReference type="InterPro" id="IPR050287">
    <property type="entry name" value="MTA/SAH_deaminase"/>
</dbReference>
<dbReference type="Gene3D" id="3.20.20.140">
    <property type="entry name" value="Metal-dependent hydrolases"/>
    <property type="match status" value="1"/>
</dbReference>
<keyword evidence="6" id="KW-1185">Reference proteome</keyword>